<keyword evidence="3" id="KW-1185">Reference proteome</keyword>
<comment type="caution">
    <text evidence="2">The sequence shown here is derived from an EMBL/GenBank/DDBJ whole genome shotgun (WGS) entry which is preliminary data.</text>
</comment>
<evidence type="ECO:0000256" key="1">
    <source>
        <dbReference type="SAM" id="MobiDB-lite"/>
    </source>
</evidence>
<accession>A0ABR3VMY0</accession>
<gene>
    <name evidence="2" type="ORF">VTJ49DRAFT_2905</name>
</gene>
<proteinExistence type="predicted"/>
<reference evidence="2 3" key="1">
    <citation type="journal article" date="2024" name="Commun. Biol.">
        <title>Comparative genomic analysis of thermophilic fungi reveals convergent evolutionary adaptations and gene losses.</title>
        <authorList>
            <person name="Steindorff A.S."/>
            <person name="Aguilar-Pontes M.V."/>
            <person name="Robinson A.J."/>
            <person name="Andreopoulos B."/>
            <person name="LaButti K."/>
            <person name="Kuo A."/>
            <person name="Mondo S."/>
            <person name="Riley R."/>
            <person name="Otillar R."/>
            <person name="Haridas S."/>
            <person name="Lipzen A."/>
            <person name="Grimwood J."/>
            <person name="Schmutz J."/>
            <person name="Clum A."/>
            <person name="Reid I.D."/>
            <person name="Moisan M.C."/>
            <person name="Butler G."/>
            <person name="Nguyen T.T.M."/>
            <person name="Dewar K."/>
            <person name="Conant G."/>
            <person name="Drula E."/>
            <person name="Henrissat B."/>
            <person name="Hansel C."/>
            <person name="Singer S."/>
            <person name="Hutchinson M.I."/>
            <person name="de Vries R.P."/>
            <person name="Natvig D.O."/>
            <person name="Powell A.J."/>
            <person name="Tsang A."/>
            <person name="Grigoriev I.V."/>
        </authorList>
    </citation>
    <scope>NUCLEOTIDE SEQUENCE [LARGE SCALE GENOMIC DNA]</scope>
    <source>
        <strain evidence="2 3">CBS 620.91</strain>
    </source>
</reference>
<feature type="region of interest" description="Disordered" evidence="1">
    <location>
        <begin position="120"/>
        <end position="141"/>
    </location>
</feature>
<sequence length="240" mass="27061">MGTRQLICVWWKGEWYLAQYGQWDGHPPGQGVKIFKFLSVARNIEGLKHGLENHIYTPTSEELEAIWAECEAWDRNYQEEQLRTNSGPNYDYTMTGINQLYPSLSRDTGAGIFGMVLRGGGPDDGDEEANQAGTSGAEGKERKKLPVRLRLEFANDTLYCEWAYVTDLDKEVLEVYGGSYGKTGESKHDGHRFKDVGPPDAPVPNFVCSLSFHELYLIKTEKEFLGKVLTALEERDGPDE</sequence>
<dbReference type="EMBL" id="JAZGSY010000023">
    <property type="protein sequence ID" value="KAL1843155.1"/>
    <property type="molecule type" value="Genomic_DNA"/>
</dbReference>
<name>A0ABR3VMY0_HUMIN</name>
<protein>
    <submittedName>
        <fullName evidence="2">Uncharacterized protein</fullName>
    </submittedName>
</protein>
<dbReference type="Proteomes" id="UP001583172">
    <property type="component" value="Unassembled WGS sequence"/>
</dbReference>
<evidence type="ECO:0000313" key="3">
    <source>
        <dbReference type="Proteomes" id="UP001583172"/>
    </source>
</evidence>
<organism evidence="2 3">
    <name type="scientific">Humicola insolens</name>
    <name type="common">Soft-rot fungus</name>
    <dbReference type="NCBI Taxonomy" id="85995"/>
    <lineage>
        <taxon>Eukaryota</taxon>
        <taxon>Fungi</taxon>
        <taxon>Dikarya</taxon>
        <taxon>Ascomycota</taxon>
        <taxon>Pezizomycotina</taxon>
        <taxon>Sordariomycetes</taxon>
        <taxon>Sordariomycetidae</taxon>
        <taxon>Sordariales</taxon>
        <taxon>Chaetomiaceae</taxon>
        <taxon>Mycothermus</taxon>
    </lineage>
</organism>
<evidence type="ECO:0000313" key="2">
    <source>
        <dbReference type="EMBL" id="KAL1843155.1"/>
    </source>
</evidence>